<evidence type="ECO:0008006" key="4">
    <source>
        <dbReference type="Google" id="ProtNLM"/>
    </source>
</evidence>
<keyword evidence="1" id="KW-0812">Transmembrane</keyword>
<evidence type="ECO:0000313" key="2">
    <source>
        <dbReference type="EMBL" id="GGC78868.1"/>
    </source>
</evidence>
<dbReference type="Proteomes" id="UP000637002">
    <property type="component" value="Unassembled WGS sequence"/>
</dbReference>
<proteinExistence type="predicted"/>
<comment type="caution">
    <text evidence="2">The sequence shown here is derived from an EMBL/GenBank/DDBJ whole genome shotgun (WGS) entry which is preliminary data.</text>
</comment>
<protein>
    <recommendedName>
        <fullName evidence="4">Histidine kinase</fullName>
    </recommendedName>
</protein>
<dbReference type="EMBL" id="BMGG01000007">
    <property type="protein sequence ID" value="GGC78868.1"/>
    <property type="molecule type" value="Genomic_DNA"/>
</dbReference>
<evidence type="ECO:0000313" key="3">
    <source>
        <dbReference type="Proteomes" id="UP000637002"/>
    </source>
</evidence>
<accession>A0A916UM90</accession>
<organism evidence="2 3">
    <name type="scientific">Chelatococcus reniformis</name>
    <dbReference type="NCBI Taxonomy" id="1494448"/>
    <lineage>
        <taxon>Bacteria</taxon>
        <taxon>Pseudomonadati</taxon>
        <taxon>Pseudomonadota</taxon>
        <taxon>Alphaproteobacteria</taxon>
        <taxon>Hyphomicrobiales</taxon>
        <taxon>Chelatococcaceae</taxon>
        <taxon>Chelatococcus</taxon>
    </lineage>
</organism>
<feature type="transmembrane region" description="Helical" evidence="1">
    <location>
        <begin position="7"/>
        <end position="29"/>
    </location>
</feature>
<name>A0A916UM90_9HYPH</name>
<dbReference type="RefSeq" id="WP_188611054.1">
    <property type="nucleotide sequence ID" value="NZ_BMGG01000007.1"/>
</dbReference>
<gene>
    <name evidence="2" type="ORF">GCM10010994_41260</name>
</gene>
<reference evidence="2" key="1">
    <citation type="journal article" date="2014" name="Int. J. Syst. Evol. Microbiol.">
        <title>Complete genome sequence of Corynebacterium casei LMG S-19264T (=DSM 44701T), isolated from a smear-ripened cheese.</title>
        <authorList>
            <consortium name="US DOE Joint Genome Institute (JGI-PGF)"/>
            <person name="Walter F."/>
            <person name="Albersmeier A."/>
            <person name="Kalinowski J."/>
            <person name="Ruckert C."/>
        </authorList>
    </citation>
    <scope>NUCLEOTIDE SEQUENCE</scope>
    <source>
        <strain evidence="2">CGMCC 1.12919</strain>
    </source>
</reference>
<dbReference type="AlphaFoldDB" id="A0A916UM90"/>
<keyword evidence="1" id="KW-0472">Membrane</keyword>
<reference evidence="2" key="2">
    <citation type="submission" date="2020-09" db="EMBL/GenBank/DDBJ databases">
        <authorList>
            <person name="Sun Q."/>
            <person name="Zhou Y."/>
        </authorList>
    </citation>
    <scope>NUCLEOTIDE SEQUENCE</scope>
    <source>
        <strain evidence="2">CGMCC 1.12919</strain>
    </source>
</reference>
<keyword evidence="1" id="KW-1133">Transmembrane helix</keyword>
<keyword evidence="3" id="KW-1185">Reference proteome</keyword>
<evidence type="ECO:0000256" key="1">
    <source>
        <dbReference type="SAM" id="Phobius"/>
    </source>
</evidence>
<sequence>MPTLFRFLVFVGLIFALAYGAMIALVTLVQPELREIVVTIPADKLGK</sequence>